<protein>
    <submittedName>
        <fullName evidence="2">Phosphotransferase enzyme family protein</fullName>
    </submittedName>
</protein>
<keyword evidence="2" id="KW-0808">Transferase</keyword>
<name>W5TJL7_9NOCA</name>
<dbReference type="EMBL" id="CP006850">
    <property type="protein sequence ID" value="AHH19550.1"/>
    <property type="molecule type" value="Genomic_DNA"/>
</dbReference>
<dbReference type="GO" id="GO:0016740">
    <property type="term" value="F:transferase activity"/>
    <property type="evidence" value="ECO:0007669"/>
    <property type="project" value="UniProtKB-KW"/>
</dbReference>
<dbReference type="KEGG" id="nno:NONO_c47660"/>
<proteinExistence type="predicted"/>
<gene>
    <name evidence="2" type="ORF">NONO_c47660</name>
</gene>
<evidence type="ECO:0000259" key="1">
    <source>
        <dbReference type="Pfam" id="PF01636"/>
    </source>
</evidence>
<dbReference type="PATRIC" id="fig|1415166.3.peg.4905"/>
<dbReference type="InterPro" id="IPR011009">
    <property type="entry name" value="Kinase-like_dom_sf"/>
</dbReference>
<dbReference type="AlphaFoldDB" id="W5TJL7"/>
<accession>W5TJL7</accession>
<dbReference type="Proteomes" id="UP000019150">
    <property type="component" value="Chromosome"/>
</dbReference>
<organism evidence="2 3">
    <name type="scientific">Nocardia nova SH22a</name>
    <dbReference type="NCBI Taxonomy" id="1415166"/>
    <lineage>
        <taxon>Bacteria</taxon>
        <taxon>Bacillati</taxon>
        <taxon>Actinomycetota</taxon>
        <taxon>Actinomycetes</taxon>
        <taxon>Mycobacteriales</taxon>
        <taxon>Nocardiaceae</taxon>
        <taxon>Nocardia</taxon>
    </lineage>
</organism>
<evidence type="ECO:0000313" key="3">
    <source>
        <dbReference type="Proteomes" id="UP000019150"/>
    </source>
</evidence>
<sequence>MATEVSADGALPVLRAACSSAGIEMGEAHPVPFGTALGYRLPSGVVVRISRPGRRAETRHELEAARWLAACGIPTPRAVPGVRQPIEVRGRTVTFWLEPPPHEEGTLGDMAAALHRLHRLAPPAGFALEQLRPFLGLSEDIEAAEVFGDDDRRWLRAHLTELRGRWADLPNGLQWCVVHGEAWHEEFADTGDHEVLLLSADNLTIGPPEWDLIPTALAFRSFGWITAADYAEFCNGYGHDVTRWGGFYLLRDIRELLMTLAAARAAAADPQLIPQARWRLSCIRGDQGPRQWPGWEPIP</sequence>
<reference evidence="2 3" key="1">
    <citation type="journal article" date="2014" name="Appl. Environ. Microbiol.">
        <title>Insights into the Microbial Degradation of Rubber and Gutta-Percha by Analysis of the Complete Genome of Nocardia nova SH22a.</title>
        <authorList>
            <person name="Luo Q."/>
            <person name="Hiessl S."/>
            <person name="Poehlein A."/>
            <person name="Daniel R."/>
            <person name="Steinbuchel A."/>
        </authorList>
    </citation>
    <scope>NUCLEOTIDE SEQUENCE [LARGE SCALE GENOMIC DNA]</scope>
    <source>
        <strain evidence="2">SH22a</strain>
    </source>
</reference>
<feature type="domain" description="Aminoglycoside phosphotransferase" evidence="1">
    <location>
        <begin position="45"/>
        <end position="240"/>
    </location>
</feature>
<keyword evidence="3" id="KW-1185">Reference proteome</keyword>
<dbReference type="HOGENOM" id="CLU_056518_0_0_11"/>
<dbReference type="Pfam" id="PF01636">
    <property type="entry name" value="APH"/>
    <property type="match status" value="1"/>
</dbReference>
<dbReference type="STRING" id="1415166.NONO_c47660"/>
<dbReference type="InterPro" id="IPR002575">
    <property type="entry name" value="Aminoglycoside_PTrfase"/>
</dbReference>
<evidence type="ECO:0000313" key="2">
    <source>
        <dbReference type="EMBL" id="AHH19550.1"/>
    </source>
</evidence>
<dbReference type="eggNOG" id="COG0510">
    <property type="taxonomic scope" value="Bacteria"/>
</dbReference>
<dbReference type="SUPFAM" id="SSF56112">
    <property type="entry name" value="Protein kinase-like (PK-like)"/>
    <property type="match status" value="1"/>
</dbReference>